<dbReference type="PANTHER" id="PTHR45648">
    <property type="entry name" value="GDSL LIPASE/ACYLHYDROLASE FAMILY PROTEIN (AFU_ORTHOLOGUE AFUA_4G14700)"/>
    <property type="match status" value="1"/>
</dbReference>
<sequence length="343" mass="35658">MKNNKISILGLLLCASLYVPVAAGYSQIYIFGDSLSDSGNAILATGGQITQPPYPGLIPDFPYASGRLSNGPVWAETLAIDLGLTISSSLAGGNGYAFAGARTGALMDVVSSSIPTINQQVNNFITSASGSIATDALYVIWGGGNDIRDAAQAKNPVAVVRDSITNISTSITSLADAGAQNFLLPNLPDLGKTPAAQAAGPAAEAGLAILSSVFDGLLTPSIMGLENNFGIDIKELDIDALFKEISATPNNFGLTNISDACIIVGGDSCSNPENYLFWDGLHPTTAAHSIIADKALNLVAPVPTPAMLPIYALGILMLGYVSSKRRVKTDSTSYLNIKRKFRS</sequence>
<comment type="caution">
    <text evidence="3">The sequence shown here is derived from an EMBL/GenBank/DDBJ whole genome shotgun (WGS) entry which is preliminary data.</text>
</comment>
<keyword evidence="1" id="KW-0378">Hydrolase</keyword>
<dbReference type="InterPro" id="IPR051058">
    <property type="entry name" value="GDSL_Est/Lipase"/>
</dbReference>
<keyword evidence="4" id="KW-1185">Reference proteome</keyword>
<dbReference type="CDD" id="cd01846">
    <property type="entry name" value="fatty_acyltransferase_like"/>
    <property type="match status" value="1"/>
</dbReference>
<name>A0A8S0XIS8_9GAMM</name>
<keyword evidence="2" id="KW-1133">Transmembrane helix</keyword>
<protein>
    <recommendedName>
        <fullName evidence="5">SGNH/GDSL hydrolase family protein</fullName>
    </recommendedName>
</protein>
<dbReference type="InterPro" id="IPR036514">
    <property type="entry name" value="SGNH_hydro_sf"/>
</dbReference>
<feature type="transmembrane region" description="Helical" evidence="2">
    <location>
        <begin position="298"/>
        <end position="321"/>
    </location>
</feature>
<dbReference type="RefSeq" id="WP_174625934.1">
    <property type="nucleotide sequence ID" value="NZ_CADCXN010000061.1"/>
</dbReference>
<organism evidence="3 4">
    <name type="scientific">Candidatus Methylobacter favarea</name>
    <dbReference type="NCBI Taxonomy" id="2707345"/>
    <lineage>
        <taxon>Bacteria</taxon>
        <taxon>Pseudomonadati</taxon>
        <taxon>Pseudomonadota</taxon>
        <taxon>Gammaproteobacteria</taxon>
        <taxon>Methylococcales</taxon>
        <taxon>Methylococcaceae</taxon>
        <taxon>Methylobacter</taxon>
    </lineage>
</organism>
<keyword evidence="2" id="KW-0812">Transmembrane</keyword>
<evidence type="ECO:0000313" key="3">
    <source>
        <dbReference type="EMBL" id="CAA9891036.1"/>
    </source>
</evidence>
<dbReference type="InterPro" id="IPR001087">
    <property type="entry name" value="GDSL"/>
</dbReference>
<dbReference type="SUPFAM" id="SSF52266">
    <property type="entry name" value="SGNH hydrolase"/>
    <property type="match status" value="1"/>
</dbReference>
<gene>
    <name evidence="3" type="ORF">METHB2_320023</name>
</gene>
<evidence type="ECO:0000256" key="2">
    <source>
        <dbReference type="SAM" id="Phobius"/>
    </source>
</evidence>
<evidence type="ECO:0008006" key="5">
    <source>
        <dbReference type="Google" id="ProtNLM"/>
    </source>
</evidence>
<keyword evidence="2" id="KW-0472">Membrane</keyword>
<dbReference type="Proteomes" id="UP000494216">
    <property type="component" value="Unassembled WGS sequence"/>
</dbReference>
<evidence type="ECO:0000256" key="1">
    <source>
        <dbReference type="ARBA" id="ARBA00022801"/>
    </source>
</evidence>
<dbReference type="EMBL" id="CADCXN010000061">
    <property type="protein sequence ID" value="CAA9891036.1"/>
    <property type="molecule type" value="Genomic_DNA"/>
</dbReference>
<reference evidence="3 4" key="1">
    <citation type="submission" date="2020-02" db="EMBL/GenBank/DDBJ databases">
        <authorList>
            <person name="Hogendoorn C."/>
        </authorList>
    </citation>
    <scope>NUCLEOTIDE SEQUENCE [LARGE SCALE GENOMIC DNA]</scope>
    <source>
        <strain evidence="3">METHB21</strain>
    </source>
</reference>
<proteinExistence type="predicted"/>
<dbReference type="AlphaFoldDB" id="A0A8S0XIS8"/>
<accession>A0A8S0XIS8</accession>
<dbReference type="GO" id="GO:0016788">
    <property type="term" value="F:hydrolase activity, acting on ester bonds"/>
    <property type="evidence" value="ECO:0007669"/>
    <property type="project" value="InterPro"/>
</dbReference>
<dbReference type="Pfam" id="PF00657">
    <property type="entry name" value="Lipase_GDSL"/>
    <property type="match status" value="1"/>
</dbReference>
<dbReference type="PANTHER" id="PTHR45648:SF22">
    <property type="entry name" value="GDSL LIPASE_ACYLHYDROLASE FAMILY PROTEIN (AFU_ORTHOLOGUE AFUA_4G14700)"/>
    <property type="match status" value="1"/>
</dbReference>
<dbReference type="Gene3D" id="3.40.50.1110">
    <property type="entry name" value="SGNH hydrolase"/>
    <property type="match status" value="1"/>
</dbReference>
<evidence type="ECO:0000313" key="4">
    <source>
        <dbReference type="Proteomes" id="UP000494216"/>
    </source>
</evidence>